<comment type="caution">
    <text evidence="4">The sequence shown here is derived from an EMBL/GenBank/DDBJ whole genome shotgun (WGS) entry which is preliminary data.</text>
</comment>
<gene>
    <name evidence="4" type="ORF">COV72_03220</name>
</gene>
<dbReference type="HAMAP" id="MF_00632">
    <property type="entry name" value="UPF0234"/>
    <property type="match status" value="1"/>
</dbReference>
<dbReference type="InterPro" id="IPR035570">
    <property type="entry name" value="UPF0234_N"/>
</dbReference>
<evidence type="ECO:0000256" key="1">
    <source>
        <dbReference type="ARBA" id="ARBA00022741"/>
    </source>
</evidence>
<dbReference type="GO" id="GO:0005829">
    <property type="term" value="C:cytosol"/>
    <property type="evidence" value="ECO:0007669"/>
    <property type="project" value="TreeGrafter"/>
</dbReference>
<dbReference type="EMBL" id="PCWA01000045">
    <property type="protein sequence ID" value="PIQ89409.1"/>
    <property type="molecule type" value="Genomic_DNA"/>
</dbReference>
<dbReference type="GO" id="GO:0000166">
    <property type="term" value="F:nucleotide binding"/>
    <property type="evidence" value="ECO:0007669"/>
    <property type="project" value="UniProtKB-UniRule"/>
</dbReference>
<evidence type="ECO:0000256" key="3">
    <source>
        <dbReference type="HAMAP-Rule" id="MF_00632"/>
    </source>
</evidence>
<comment type="function">
    <text evidence="3">Nucleotide-binding protein.</text>
</comment>
<dbReference type="InterPro" id="IPR035571">
    <property type="entry name" value="UPF0234-like_C"/>
</dbReference>
<comment type="similarity">
    <text evidence="2 3">Belongs to the YajQ family.</text>
</comment>
<dbReference type="Gene3D" id="3.30.70.990">
    <property type="entry name" value="YajQ-like, domain 2"/>
    <property type="match status" value="1"/>
</dbReference>
<dbReference type="NCBIfam" id="NF003819">
    <property type="entry name" value="PRK05412.1"/>
    <property type="match status" value="1"/>
</dbReference>
<keyword evidence="1 3" id="KW-0547">Nucleotide-binding</keyword>
<dbReference type="PANTHER" id="PTHR30476">
    <property type="entry name" value="UPF0234 PROTEIN YAJQ"/>
    <property type="match status" value="1"/>
</dbReference>
<dbReference type="PANTHER" id="PTHR30476:SF0">
    <property type="entry name" value="UPF0234 PROTEIN YAJQ"/>
    <property type="match status" value="1"/>
</dbReference>
<protein>
    <recommendedName>
        <fullName evidence="3">Nucleotide-binding protein COV72_03220</fullName>
    </recommendedName>
</protein>
<proteinExistence type="inferred from homology"/>
<dbReference type="SUPFAM" id="SSF89963">
    <property type="entry name" value="YajQ-like"/>
    <property type="match status" value="2"/>
</dbReference>
<evidence type="ECO:0000313" key="5">
    <source>
        <dbReference type="Proteomes" id="UP000229641"/>
    </source>
</evidence>
<dbReference type="Gene3D" id="3.30.70.860">
    <property type="match status" value="1"/>
</dbReference>
<dbReference type="CDD" id="cd11740">
    <property type="entry name" value="YajQ_like"/>
    <property type="match status" value="1"/>
</dbReference>
<dbReference type="AlphaFoldDB" id="A0A2H0LY99"/>
<name>A0A2H0LY99_9BACT</name>
<dbReference type="InterPro" id="IPR036183">
    <property type="entry name" value="YajQ-like_sf"/>
</dbReference>
<reference evidence="4 5" key="1">
    <citation type="submission" date="2017-09" db="EMBL/GenBank/DDBJ databases">
        <title>Depth-based differentiation of microbial function through sediment-hosted aquifers and enrichment of novel symbionts in the deep terrestrial subsurface.</title>
        <authorList>
            <person name="Probst A.J."/>
            <person name="Ladd B."/>
            <person name="Jarett J.K."/>
            <person name="Geller-Mcgrath D.E."/>
            <person name="Sieber C.M."/>
            <person name="Emerson J.B."/>
            <person name="Anantharaman K."/>
            <person name="Thomas B.C."/>
            <person name="Malmstrom R."/>
            <person name="Stieglmeier M."/>
            <person name="Klingl A."/>
            <person name="Woyke T."/>
            <person name="Ryan C.M."/>
            <person name="Banfield J.F."/>
        </authorList>
    </citation>
    <scope>NUCLEOTIDE SEQUENCE [LARGE SCALE GENOMIC DNA]</scope>
    <source>
        <strain evidence="4">CG11_big_fil_rev_8_21_14_0_20_42_13</strain>
    </source>
</reference>
<dbReference type="InterPro" id="IPR007551">
    <property type="entry name" value="YajQ/Smlt4090-like"/>
</dbReference>
<sequence>MANFSFDIVSEVDLQEMDNAVNQARKELAQRYDFKNSKASVDYDRKEKRIVLIADDNFKLKALSDILLTRMGKRGISPKSLKFNDPEKAFEGYLRQKLDICTGIDKEKAKELVAIIKKLGLKVQAQIEGEKIKVSSPKKDDLQVVIAHLRGLDFSLPLNFCNYR</sequence>
<dbReference type="Proteomes" id="UP000229641">
    <property type="component" value="Unassembled WGS sequence"/>
</dbReference>
<dbReference type="Pfam" id="PF04461">
    <property type="entry name" value="YajQ"/>
    <property type="match status" value="1"/>
</dbReference>
<evidence type="ECO:0000256" key="2">
    <source>
        <dbReference type="ARBA" id="ARBA00093450"/>
    </source>
</evidence>
<organism evidence="4 5">
    <name type="scientific">Candidatus Ghiorseimicrobium undicola</name>
    <dbReference type="NCBI Taxonomy" id="1974746"/>
    <lineage>
        <taxon>Bacteria</taxon>
        <taxon>Pseudomonadati</taxon>
        <taxon>Candidatus Omnitrophota</taxon>
        <taxon>Candidatus Ghiorseimicrobium</taxon>
    </lineage>
</organism>
<evidence type="ECO:0000313" key="4">
    <source>
        <dbReference type="EMBL" id="PIQ89409.1"/>
    </source>
</evidence>
<accession>A0A2H0LY99</accession>